<comment type="caution">
    <text evidence="2">The sequence shown here is derived from an EMBL/GenBank/DDBJ whole genome shotgun (WGS) entry which is preliminary data.</text>
</comment>
<name>A0A9D1JY47_9BACT</name>
<dbReference type="EMBL" id="DVJQ01000042">
    <property type="protein sequence ID" value="HIS74317.1"/>
    <property type="molecule type" value="Genomic_DNA"/>
</dbReference>
<dbReference type="AlphaFoldDB" id="A0A9D1JY47"/>
<accession>A0A9D1JY47</accession>
<evidence type="ECO:0000313" key="3">
    <source>
        <dbReference type="Proteomes" id="UP000886865"/>
    </source>
</evidence>
<evidence type="ECO:0000259" key="1">
    <source>
        <dbReference type="Pfam" id="PF00535"/>
    </source>
</evidence>
<proteinExistence type="predicted"/>
<dbReference type="InterPro" id="IPR029044">
    <property type="entry name" value="Nucleotide-diphossugar_trans"/>
</dbReference>
<dbReference type="Proteomes" id="UP000886865">
    <property type="component" value="Unassembled WGS sequence"/>
</dbReference>
<reference evidence="2" key="2">
    <citation type="journal article" date="2021" name="PeerJ">
        <title>Extensive microbial diversity within the chicken gut microbiome revealed by metagenomics and culture.</title>
        <authorList>
            <person name="Gilroy R."/>
            <person name="Ravi A."/>
            <person name="Getino M."/>
            <person name="Pursley I."/>
            <person name="Horton D.L."/>
            <person name="Alikhan N.F."/>
            <person name="Baker D."/>
            <person name="Gharbi K."/>
            <person name="Hall N."/>
            <person name="Watson M."/>
            <person name="Adriaenssens E.M."/>
            <person name="Foster-Nyarko E."/>
            <person name="Jarju S."/>
            <person name="Secka A."/>
            <person name="Antonio M."/>
            <person name="Oren A."/>
            <person name="Chaudhuri R.R."/>
            <person name="La Ragione R."/>
            <person name="Hildebrand F."/>
            <person name="Pallen M.J."/>
        </authorList>
    </citation>
    <scope>NUCLEOTIDE SEQUENCE</scope>
    <source>
        <strain evidence="2">CHK152-2871</strain>
    </source>
</reference>
<dbReference type="Pfam" id="PF00535">
    <property type="entry name" value="Glycos_transf_2"/>
    <property type="match status" value="1"/>
</dbReference>
<sequence length="295" mass="34543">MKVSFICASYNYKDYISETIESVMAQDNSDWELIVFDDGSTDGSCELIEQYTKKDSRVKLYTHANNSNKGLITTLKEAAKVANGEWLAFIESDDILKPDYLSQKLSALEKFPNTDLIFSGVEILGTETLKKNYIEIFKNRDSLIKENFNIVHLIRENVIPTFSCVMIRKDLFANKLDFNSPIAQNIDWWLWAQVFAEYKTLYLNKNLSIWRRHEGSYISSVQLSKMPHFIRSLFKIIFKSKIKILPRILLEMHMFFNTYEVTKIFGTPSRKIRNLTLNALYRMNNIKPDLIYYNN</sequence>
<dbReference type="GO" id="GO:0016758">
    <property type="term" value="F:hexosyltransferase activity"/>
    <property type="evidence" value="ECO:0007669"/>
    <property type="project" value="UniProtKB-ARBA"/>
</dbReference>
<organism evidence="2 3">
    <name type="scientific">Candidatus Galligastranaerophilus intestinavium</name>
    <dbReference type="NCBI Taxonomy" id="2840836"/>
    <lineage>
        <taxon>Bacteria</taxon>
        <taxon>Candidatus Galligastranaerophilus</taxon>
    </lineage>
</organism>
<dbReference type="SUPFAM" id="SSF53448">
    <property type="entry name" value="Nucleotide-diphospho-sugar transferases"/>
    <property type="match status" value="1"/>
</dbReference>
<reference evidence="2" key="1">
    <citation type="submission" date="2020-10" db="EMBL/GenBank/DDBJ databases">
        <authorList>
            <person name="Gilroy R."/>
        </authorList>
    </citation>
    <scope>NUCLEOTIDE SEQUENCE</scope>
    <source>
        <strain evidence="2">CHK152-2871</strain>
    </source>
</reference>
<dbReference type="InterPro" id="IPR001173">
    <property type="entry name" value="Glyco_trans_2-like"/>
</dbReference>
<dbReference type="Gene3D" id="3.90.550.10">
    <property type="entry name" value="Spore Coat Polysaccharide Biosynthesis Protein SpsA, Chain A"/>
    <property type="match status" value="1"/>
</dbReference>
<evidence type="ECO:0000313" key="2">
    <source>
        <dbReference type="EMBL" id="HIS74317.1"/>
    </source>
</evidence>
<dbReference type="PANTHER" id="PTHR22916">
    <property type="entry name" value="GLYCOSYLTRANSFERASE"/>
    <property type="match status" value="1"/>
</dbReference>
<gene>
    <name evidence="2" type="ORF">IAA86_04780</name>
</gene>
<protein>
    <submittedName>
        <fullName evidence="2">Glycosyltransferase</fullName>
    </submittedName>
</protein>
<dbReference type="PANTHER" id="PTHR22916:SF3">
    <property type="entry name" value="UDP-GLCNAC:BETAGAL BETA-1,3-N-ACETYLGLUCOSAMINYLTRANSFERASE-LIKE PROTEIN 1"/>
    <property type="match status" value="1"/>
</dbReference>
<feature type="domain" description="Glycosyltransferase 2-like" evidence="1">
    <location>
        <begin position="4"/>
        <end position="172"/>
    </location>
</feature>